<dbReference type="EMBL" id="JAHLDV010000035">
    <property type="protein sequence ID" value="MBU3160758.1"/>
    <property type="molecule type" value="Genomic_DNA"/>
</dbReference>
<evidence type="ECO:0000256" key="1">
    <source>
        <dbReference type="SAM" id="Coils"/>
    </source>
</evidence>
<dbReference type="RefSeq" id="WP_216150205.1">
    <property type="nucleotide sequence ID" value="NZ_JAHLDV010000035.1"/>
</dbReference>
<reference evidence="2 3" key="1">
    <citation type="submission" date="2021-06" db="EMBL/GenBank/DDBJ databases">
        <title>Clostridia strains as spoilage organisms.</title>
        <authorList>
            <person name="Wambui J."/>
            <person name="Stephan R."/>
            <person name="Stevens M.J.A."/>
        </authorList>
    </citation>
    <scope>NUCLEOTIDE SEQUENCE [LARGE SCALE GENOMIC DNA]</scope>
    <source>
        <strain evidence="2 3">DSM 14204</strain>
    </source>
</reference>
<evidence type="ECO:0008006" key="4">
    <source>
        <dbReference type="Google" id="ProtNLM"/>
    </source>
</evidence>
<keyword evidence="3" id="KW-1185">Reference proteome</keyword>
<gene>
    <name evidence="2" type="ORF">KPL37_13500</name>
</gene>
<evidence type="ECO:0000313" key="3">
    <source>
        <dbReference type="Proteomes" id="UP000776252"/>
    </source>
</evidence>
<dbReference type="Proteomes" id="UP000776252">
    <property type="component" value="Unassembled WGS sequence"/>
</dbReference>
<keyword evidence="1" id="KW-0175">Coiled coil</keyword>
<sequence length="184" mass="21932">MGALYVEAFNPKRKKYYFNNCTEDFCYKTRHGICSLDLTEGEVKSIPIEVHPMKDNVNYCRDIYKSMIKNRQQYPVFISSNKCDHYTFKDGQHRTCIASKKGLKLKAEVSQNDKICIVCYRENSIKNSINDIENRVKKSTPRKTIFYKILRKELQSNNFKDSLDKWKKDLSDYESEKERDFREF</sequence>
<name>A0ABS6BV19_9CLOT</name>
<comment type="caution">
    <text evidence="2">The sequence shown here is derived from an EMBL/GenBank/DDBJ whole genome shotgun (WGS) entry which is preliminary data.</text>
</comment>
<accession>A0ABS6BV19</accession>
<feature type="coiled-coil region" evidence="1">
    <location>
        <begin position="156"/>
        <end position="183"/>
    </location>
</feature>
<proteinExistence type="predicted"/>
<organism evidence="2 3">
    <name type="scientific">Clostridium frigoris</name>
    <dbReference type="NCBI Taxonomy" id="205327"/>
    <lineage>
        <taxon>Bacteria</taxon>
        <taxon>Bacillati</taxon>
        <taxon>Bacillota</taxon>
        <taxon>Clostridia</taxon>
        <taxon>Eubacteriales</taxon>
        <taxon>Clostridiaceae</taxon>
        <taxon>Clostridium</taxon>
    </lineage>
</organism>
<evidence type="ECO:0000313" key="2">
    <source>
        <dbReference type="EMBL" id="MBU3160758.1"/>
    </source>
</evidence>
<protein>
    <recommendedName>
        <fullName evidence="4">ParB/Sulfiredoxin domain-containing protein</fullName>
    </recommendedName>
</protein>